<proteinExistence type="predicted"/>
<dbReference type="GeneID" id="40155770"/>
<dbReference type="EMBL" id="CP039139">
    <property type="protein sequence ID" value="QCQ74673.1"/>
    <property type="molecule type" value="Genomic_DNA"/>
</dbReference>
<dbReference type="Pfam" id="PF24287">
    <property type="entry name" value="DUF7475"/>
    <property type="match status" value="1"/>
</dbReference>
<evidence type="ECO:0000313" key="7">
    <source>
        <dbReference type="Proteomes" id="UP000011603"/>
    </source>
</evidence>
<reference evidence="5 9" key="6">
    <citation type="submission" date="2019-04" db="EMBL/GenBank/DDBJ databases">
        <title>Methylomes of two halophilic Archaea, Haloarcula marismortui and Haloferax mediterranei.</title>
        <authorList>
            <person name="DasSarma S."/>
            <person name="DasSarma P."/>
            <person name="DasSarma S."/>
            <person name="Fomenkov A."/>
            <person name="Vincze T."/>
            <person name="Anton B.P."/>
            <person name="Roberts R.J."/>
        </authorList>
    </citation>
    <scope>NUCLEOTIDE SEQUENCE [LARGE SCALE GENOMIC DNA]</scope>
    <source>
        <strain evidence="5">ATCC 33500</strain>
        <strain evidence="9">ATCC 33500 / DSM 1411 / JCM 8866 / NBRC 14739 / NCIMB 2177 / R-4</strain>
    </source>
</reference>
<feature type="transmembrane region" description="Helical" evidence="1">
    <location>
        <begin position="107"/>
        <end position="129"/>
    </location>
</feature>
<evidence type="ECO:0000313" key="5">
    <source>
        <dbReference type="EMBL" id="QCQ74673.1"/>
    </source>
</evidence>
<dbReference type="EMBL" id="CP001868">
    <property type="protein sequence ID" value="AFK18141.1"/>
    <property type="molecule type" value="Genomic_DNA"/>
</dbReference>
<keyword evidence="1" id="KW-1133">Transmembrane helix</keyword>
<evidence type="ECO:0000313" key="2">
    <source>
        <dbReference type="EMBL" id="AFK18141.1"/>
    </source>
</evidence>
<dbReference type="PATRIC" id="fig|523841.21.peg.1700"/>
<dbReference type="KEGG" id="hme:HFX_0405"/>
<keyword evidence="7" id="KW-1185">Reference proteome</keyword>
<reference evidence="2" key="5">
    <citation type="submission" date="2014-05" db="EMBL/GenBank/DDBJ databases">
        <authorList>
            <person name="Wang L."/>
            <person name="Yang H."/>
            <person name="Xiang H."/>
        </authorList>
    </citation>
    <scope>NUCLEOTIDE SEQUENCE</scope>
    <source>
        <strain evidence="2">CGMCC 1.2087</strain>
    </source>
</reference>
<reference evidence="3 8" key="4">
    <citation type="submission" date="2014-04" db="EMBL/GenBank/DDBJ databases">
        <title>Transcriptional profiles of Haloferax mediterranei on the basis of nitrogen availability.</title>
        <authorList>
            <person name="Bautista V."/>
        </authorList>
    </citation>
    <scope>NUCLEOTIDE SEQUENCE [LARGE SCALE GENOMIC DNA]</scope>
    <source>
        <strain evidence="3">ATCC 33500</strain>
        <strain evidence="8">ATCC 33500 / DSM 1411 / JCM 8866 / NBRC 14739 / NCIMB 2177 / R-4</strain>
    </source>
</reference>
<evidence type="ECO:0000313" key="9">
    <source>
        <dbReference type="Proteomes" id="UP000299011"/>
    </source>
</evidence>
<dbReference type="EMBL" id="AOLO01000007">
    <property type="protein sequence ID" value="EMA02586.1"/>
    <property type="molecule type" value="Genomic_DNA"/>
</dbReference>
<name>I3R1N1_HALMT</name>
<evidence type="ECO:0000313" key="4">
    <source>
        <dbReference type="EMBL" id="EMA02586.1"/>
    </source>
</evidence>
<keyword evidence="1" id="KW-0812">Transmembrane</keyword>
<evidence type="ECO:0008006" key="10">
    <source>
        <dbReference type="Google" id="ProtNLM"/>
    </source>
</evidence>
<evidence type="ECO:0000313" key="3">
    <source>
        <dbReference type="EMBL" id="AHZ22453.1"/>
    </source>
</evidence>
<dbReference type="RefSeq" id="WP_004058031.1">
    <property type="nucleotide sequence ID" value="NC_017941.2"/>
</dbReference>
<dbReference type="Proteomes" id="UP000027075">
    <property type="component" value="Chromosome"/>
</dbReference>
<dbReference type="InterPro" id="IPR055898">
    <property type="entry name" value="DUF7475"/>
</dbReference>
<dbReference type="eggNOG" id="arCOG04524">
    <property type="taxonomic scope" value="Archaea"/>
</dbReference>
<dbReference type="Proteomes" id="UP000011603">
    <property type="component" value="Unassembled WGS sequence"/>
</dbReference>
<dbReference type="Proteomes" id="UP000006469">
    <property type="component" value="Chromosome"/>
</dbReference>
<protein>
    <recommendedName>
        <fullName evidence="10">Integral membrane protein</fullName>
    </recommendedName>
</protein>
<dbReference type="STRING" id="523841.HFX_0405"/>
<dbReference type="OrthoDB" id="330759at2157"/>
<gene>
    <name evidence="2" type="ordered locus">HFX_0405</name>
    <name evidence="3" type="ORF">BM92_07245</name>
    <name evidence="4" type="ORF">C439_08385</name>
    <name evidence="5" type="ORF">E6P09_05095</name>
</gene>
<feature type="transmembrane region" description="Helical" evidence="1">
    <location>
        <begin position="23"/>
        <end position="41"/>
    </location>
</feature>
<feature type="transmembrane region" description="Helical" evidence="1">
    <location>
        <begin position="53"/>
        <end position="73"/>
    </location>
</feature>
<reference evidence="2 6" key="2">
    <citation type="journal article" date="2012" name="J. Bacteriol.">
        <title>Complete genome sequence of the metabolically versatile halophilic archaeon Haloferax mediterranei, a poly(3-hydroxybutyrate-co-3-hydroxyvalerate) producer.</title>
        <authorList>
            <person name="Han J."/>
            <person name="Zhang F."/>
            <person name="Hou J."/>
            <person name="Liu X."/>
            <person name="Li M."/>
            <person name="Liu H."/>
            <person name="Cai L."/>
            <person name="Zhang B."/>
            <person name="Chen Y."/>
            <person name="Zhou J."/>
            <person name="Hu S."/>
            <person name="Xiang H."/>
        </authorList>
    </citation>
    <scope>NUCLEOTIDE SEQUENCE [LARGE SCALE GENOMIC DNA]</scope>
    <source>
        <strain evidence="6">ATCC 33500 / DSM 1411 / JCM 8866 / NBRC 14739 / NCIMB 2177 / R-4</strain>
        <strain evidence="2">CGMCC 1.2087</strain>
    </source>
</reference>
<feature type="transmembrane region" description="Helical" evidence="1">
    <location>
        <begin position="82"/>
        <end position="101"/>
    </location>
</feature>
<dbReference type="AlphaFoldDB" id="I3R1N1"/>
<dbReference type="HOGENOM" id="CLU_157002_0_0_2"/>
<accession>I3R1N1</accession>
<evidence type="ECO:0000313" key="6">
    <source>
        <dbReference type="Proteomes" id="UP000006469"/>
    </source>
</evidence>
<evidence type="ECO:0000256" key="1">
    <source>
        <dbReference type="SAM" id="Phobius"/>
    </source>
</evidence>
<keyword evidence="1" id="KW-0472">Membrane</keyword>
<reference evidence="2" key="1">
    <citation type="journal article" date="2012" name="Appl. Environ. Microbiol.">
        <title>Identification of the haloarchaeal phasin (PhaP) that functions in polyhydroxyalkanoate accumulation and granule formation in Haloferax mediterranei.</title>
        <authorList>
            <person name="Cai S."/>
            <person name="Cai L."/>
            <person name="Liu H."/>
            <person name="Liu X."/>
            <person name="Han J."/>
            <person name="Zhou J."/>
            <person name="Xiang H."/>
        </authorList>
    </citation>
    <scope>NUCLEOTIDE SEQUENCE</scope>
    <source>
        <strain evidence="2">CGMCC 1.2087</strain>
    </source>
</reference>
<evidence type="ECO:0000313" key="8">
    <source>
        <dbReference type="Proteomes" id="UP000027075"/>
    </source>
</evidence>
<reference evidence="4 7" key="3">
    <citation type="journal article" date="2014" name="PLoS Genet.">
        <title>Phylogenetically driven sequencing of extremely halophilic archaea reveals strategies for static and dynamic osmo-response.</title>
        <authorList>
            <person name="Becker E.A."/>
            <person name="Seitzer P.M."/>
            <person name="Tritt A."/>
            <person name="Larsen D."/>
            <person name="Krusor M."/>
            <person name="Yao A.I."/>
            <person name="Wu D."/>
            <person name="Madern D."/>
            <person name="Eisen J.A."/>
            <person name="Darling A.E."/>
            <person name="Facciotti M.T."/>
        </authorList>
    </citation>
    <scope>NUCLEOTIDE SEQUENCE [LARGE SCALE GENOMIC DNA]</scope>
    <source>
        <strain evidence="4">ATCC 33500</strain>
        <strain evidence="7">ATCC 33500 / DSM 1411 / JCM 8866 / NBRC 14739 / NCIMB 2177 / R-4</strain>
    </source>
</reference>
<dbReference type="Proteomes" id="UP000299011">
    <property type="component" value="Chromosome"/>
</dbReference>
<dbReference type="EMBL" id="CP007551">
    <property type="protein sequence ID" value="AHZ22453.1"/>
    <property type="molecule type" value="Genomic_DNA"/>
</dbReference>
<dbReference type="PaxDb" id="523841-HFX_0405"/>
<organism evidence="2 6">
    <name type="scientific">Haloferax mediterranei (strain ATCC 33500 / DSM 1411 / JCM 8866 / NBRC 14739 / NCIMB 2177 / R-4)</name>
    <name type="common">Halobacterium mediterranei</name>
    <dbReference type="NCBI Taxonomy" id="523841"/>
    <lineage>
        <taxon>Archaea</taxon>
        <taxon>Methanobacteriati</taxon>
        <taxon>Methanobacteriota</taxon>
        <taxon>Stenosarchaea group</taxon>
        <taxon>Halobacteria</taxon>
        <taxon>Halobacteriales</taxon>
        <taxon>Haloferacaceae</taxon>
        <taxon>Haloferax</taxon>
    </lineage>
</organism>
<sequence length="133" mass="13974">MSTTTEQTATTPKQTEQAELTQLHYIGVVLAAITGVIHLGLGVGTLSSDPTNPLGIAFVGAAAGFAGGIIGVLRGDKTLRTWVILLGIPFTAGQIVLYVVFNWPDIISIGGVVDKVVQLALIAVLFVLYRRES</sequence>